<feature type="compositionally biased region" description="Basic and acidic residues" evidence="1">
    <location>
        <begin position="1"/>
        <end position="16"/>
    </location>
</feature>
<dbReference type="EMBL" id="BAABAJ010000001">
    <property type="protein sequence ID" value="GAA3894744.1"/>
    <property type="molecule type" value="Genomic_DNA"/>
</dbReference>
<evidence type="ECO:0000313" key="3">
    <source>
        <dbReference type="Proteomes" id="UP001501000"/>
    </source>
</evidence>
<accession>A0ABP7L4D5</accession>
<keyword evidence="3" id="KW-1185">Reference proteome</keyword>
<sequence length="137" mass="15270">MDNSHRPREKKGREPGPSRYRPAATAHRSHIPGKEAYDSTAAPHIRYGAVKYPAEAGEGGLLAYTRWPHPRSGLRDAVDATRRPTRQLRPADADPAKQPSLSGLFPDRHVQLTLRATLLAYGVLDQQLTISWFEPRA</sequence>
<gene>
    <name evidence="2" type="ORF">GCM10022244_00710</name>
</gene>
<comment type="caution">
    <text evidence="2">The sequence shown here is derived from an EMBL/GenBank/DDBJ whole genome shotgun (WGS) entry which is preliminary data.</text>
</comment>
<organism evidence="2 3">
    <name type="scientific">Streptomyces gulbargensis</name>
    <dbReference type="NCBI Taxonomy" id="364901"/>
    <lineage>
        <taxon>Bacteria</taxon>
        <taxon>Bacillati</taxon>
        <taxon>Actinomycetota</taxon>
        <taxon>Actinomycetes</taxon>
        <taxon>Kitasatosporales</taxon>
        <taxon>Streptomycetaceae</taxon>
        <taxon>Streptomyces</taxon>
    </lineage>
</organism>
<protein>
    <submittedName>
        <fullName evidence="2">Uncharacterized protein</fullName>
    </submittedName>
</protein>
<evidence type="ECO:0000256" key="1">
    <source>
        <dbReference type="SAM" id="MobiDB-lite"/>
    </source>
</evidence>
<dbReference type="Proteomes" id="UP001501000">
    <property type="component" value="Unassembled WGS sequence"/>
</dbReference>
<proteinExistence type="predicted"/>
<reference evidence="3" key="1">
    <citation type="journal article" date="2019" name="Int. J. Syst. Evol. Microbiol.">
        <title>The Global Catalogue of Microorganisms (GCM) 10K type strain sequencing project: providing services to taxonomists for standard genome sequencing and annotation.</title>
        <authorList>
            <consortium name="The Broad Institute Genomics Platform"/>
            <consortium name="The Broad Institute Genome Sequencing Center for Infectious Disease"/>
            <person name="Wu L."/>
            <person name="Ma J."/>
        </authorList>
    </citation>
    <scope>NUCLEOTIDE SEQUENCE [LARGE SCALE GENOMIC DNA]</scope>
    <source>
        <strain evidence="3">JCM 16956</strain>
    </source>
</reference>
<evidence type="ECO:0000313" key="2">
    <source>
        <dbReference type="EMBL" id="GAA3894744.1"/>
    </source>
</evidence>
<feature type="region of interest" description="Disordered" evidence="1">
    <location>
        <begin position="80"/>
        <end position="104"/>
    </location>
</feature>
<feature type="region of interest" description="Disordered" evidence="1">
    <location>
        <begin position="1"/>
        <end position="40"/>
    </location>
</feature>
<name>A0ABP7L4D5_9ACTN</name>